<dbReference type="PANTHER" id="PTHR30606:SF9">
    <property type="entry name" value="LIPID A BIOSYNTHESIS LAUROYLTRANSFERASE"/>
    <property type="match status" value="1"/>
</dbReference>
<gene>
    <name evidence="9" type="primary">lpxL</name>
    <name evidence="10" type="ORF">NB231_13901</name>
</gene>
<keyword evidence="5 9" id="KW-0448">Lipopolysaccharide biosynthesis</keyword>
<comment type="similarity">
    <text evidence="9">Belongs to the LpxL/LpxM/LpxP family.</text>
</comment>
<evidence type="ECO:0000256" key="3">
    <source>
        <dbReference type="ARBA" id="ARBA00022679"/>
    </source>
</evidence>
<dbReference type="Pfam" id="PF03279">
    <property type="entry name" value="Lip_A_acyltrans"/>
    <property type="match status" value="1"/>
</dbReference>
<evidence type="ECO:0000256" key="2">
    <source>
        <dbReference type="ARBA" id="ARBA00022519"/>
    </source>
</evidence>
<feature type="short sequence motif" description="HXXXXD motif" evidence="9">
    <location>
        <begin position="130"/>
        <end position="135"/>
    </location>
</feature>
<name>A4BV06_9GAMM</name>
<reference evidence="10 11" key="1">
    <citation type="submission" date="2006-02" db="EMBL/GenBank/DDBJ databases">
        <authorList>
            <person name="Waterbury J."/>
            <person name="Ferriera S."/>
            <person name="Johnson J."/>
            <person name="Kravitz S."/>
            <person name="Halpern A."/>
            <person name="Remington K."/>
            <person name="Beeson K."/>
            <person name="Tran B."/>
            <person name="Rogers Y.-H."/>
            <person name="Friedman R."/>
            <person name="Venter J.C."/>
        </authorList>
    </citation>
    <scope>NUCLEOTIDE SEQUENCE [LARGE SCALE GENOMIC DNA]</scope>
    <source>
        <strain evidence="10 11">Nb-231</strain>
    </source>
</reference>
<dbReference type="UniPathway" id="UPA00360">
    <property type="reaction ID" value="UER00485"/>
</dbReference>
<dbReference type="GO" id="GO:0009245">
    <property type="term" value="P:lipid A biosynthetic process"/>
    <property type="evidence" value="ECO:0007669"/>
    <property type="project" value="InterPro"/>
</dbReference>
<keyword evidence="4 9" id="KW-0812">Transmembrane</keyword>
<comment type="pathway">
    <text evidence="9">Bacterial outer membrane biogenesis; lipopolysaccharide biosynthesis.</text>
</comment>
<dbReference type="EMBL" id="AAOF01000022">
    <property type="protein sequence ID" value="EAR20427.1"/>
    <property type="molecule type" value="Genomic_DNA"/>
</dbReference>
<dbReference type="GO" id="GO:0008913">
    <property type="term" value="F:Kdo2-lipid IVA acyltransferase activity"/>
    <property type="evidence" value="ECO:0007669"/>
    <property type="project" value="UniProtKB-EC"/>
</dbReference>
<dbReference type="InterPro" id="IPR004960">
    <property type="entry name" value="LipA_acyltrans"/>
</dbReference>
<dbReference type="STRING" id="314278.NB231_13901"/>
<evidence type="ECO:0000313" key="11">
    <source>
        <dbReference type="Proteomes" id="UP000003374"/>
    </source>
</evidence>
<comment type="caution">
    <text evidence="10">The sequence shown here is derived from an EMBL/GenBank/DDBJ whole genome shotgun (WGS) entry which is preliminary data.</text>
</comment>
<dbReference type="NCBIfam" id="TIGR02207">
    <property type="entry name" value="lipid_A_htrB"/>
    <property type="match status" value="1"/>
</dbReference>
<dbReference type="GO" id="GO:0005886">
    <property type="term" value="C:plasma membrane"/>
    <property type="evidence" value="ECO:0007669"/>
    <property type="project" value="UniProtKB-SubCell"/>
</dbReference>
<dbReference type="eggNOG" id="COG1560">
    <property type="taxonomic scope" value="Bacteria"/>
</dbReference>
<keyword evidence="1 9" id="KW-1003">Cell membrane</keyword>
<protein>
    <recommendedName>
        <fullName evidence="9">Lipid A biosynthesis acyltransferase</fullName>
        <ecNumber evidence="9">2.3.1.241</ecNumber>
    </recommendedName>
    <alternativeName>
        <fullName evidence="9">Kdo(2)-lipid IV(A) acyltransferase</fullName>
    </alternativeName>
</protein>
<evidence type="ECO:0000256" key="7">
    <source>
        <dbReference type="ARBA" id="ARBA00023136"/>
    </source>
</evidence>
<evidence type="ECO:0000313" key="10">
    <source>
        <dbReference type="EMBL" id="EAR20427.1"/>
    </source>
</evidence>
<dbReference type="HOGENOM" id="CLU_049421_1_0_6"/>
<comment type="catalytic activity">
    <reaction evidence="9">
        <text>an alpha-Kdo-(2-&gt;4)-alpha-Kdo-(2-&gt;6)-lipid IVA + a fatty acyl-[ACP] = an alpha-Kdo-(2-&gt;4)-alpha-Kdo-(2-&gt;6)-(acyl)-lipid IVA + holo-[ACP]</text>
        <dbReference type="Rhea" id="RHEA:69396"/>
        <dbReference type="Rhea" id="RHEA-COMP:9685"/>
        <dbReference type="Rhea" id="RHEA-COMP:14125"/>
        <dbReference type="ChEBI" id="CHEBI:64479"/>
        <dbReference type="ChEBI" id="CHEBI:138651"/>
        <dbReference type="ChEBI" id="CHEBI:176429"/>
        <dbReference type="ChEBI" id="CHEBI:176430"/>
        <dbReference type="EC" id="2.3.1.241"/>
    </reaction>
</comment>
<accession>A4BV06</accession>
<dbReference type="GO" id="GO:0009103">
    <property type="term" value="P:lipopolysaccharide biosynthetic process"/>
    <property type="evidence" value="ECO:0007669"/>
    <property type="project" value="UniProtKB-UniRule"/>
</dbReference>
<dbReference type="Proteomes" id="UP000003374">
    <property type="component" value="Unassembled WGS sequence"/>
</dbReference>
<evidence type="ECO:0000256" key="8">
    <source>
        <dbReference type="ARBA" id="ARBA00023315"/>
    </source>
</evidence>
<dbReference type="RefSeq" id="WP_005003647.1">
    <property type="nucleotide sequence ID" value="NZ_CH672427.1"/>
</dbReference>
<dbReference type="EC" id="2.3.1.241" evidence="9"/>
<organism evidence="10 11">
    <name type="scientific">Nitrococcus mobilis Nb-231</name>
    <dbReference type="NCBI Taxonomy" id="314278"/>
    <lineage>
        <taxon>Bacteria</taxon>
        <taxon>Pseudomonadati</taxon>
        <taxon>Pseudomonadota</taxon>
        <taxon>Gammaproteobacteria</taxon>
        <taxon>Chromatiales</taxon>
        <taxon>Ectothiorhodospiraceae</taxon>
        <taxon>Nitrococcus</taxon>
    </lineage>
</organism>
<evidence type="ECO:0000256" key="5">
    <source>
        <dbReference type="ARBA" id="ARBA00022985"/>
    </source>
</evidence>
<dbReference type="AlphaFoldDB" id="A4BV06"/>
<evidence type="ECO:0000256" key="4">
    <source>
        <dbReference type="ARBA" id="ARBA00022692"/>
    </source>
</evidence>
<sequence length="315" mass="36651">MSERRARKIYAARYWSSWLGVGLLRCIACLPFPWALAVGDLLGRLSYYLVPYRRRVVEANLALCLPDLNVAERAALVRQNLRFTGRGLVEVGIAWWGNPTLIHRLGHFEGLEYLAQALSEGRGVILLGAHFTPLELTGRIMLTQIPFQVIYREHRNPVIEHCMRENRRRHYERIVWRRDLRSLVRALRERRVIWYPPDQDYGRPHSVFAPFFGIPAATLTATARLVRLTGAAVIPIYGTARKSGDGYTIRLYPPLWDFPSGDDKQDATRLNAVLETAIRRHPEQYYWVHRRFKTRPDGALGPYPIRRRKRLRHKP</sequence>
<comment type="function">
    <text evidence="9">Catalyzes the transfer of an acyl chain from an acyl-[acyl-carrier-protein] (ACP) to a Kdo(2)-lipid IV(A) to form a Kdo(2)-(acyl)-lipid IV(A).</text>
</comment>
<evidence type="ECO:0000256" key="9">
    <source>
        <dbReference type="HAMAP-Rule" id="MF_01942"/>
    </source>
</evidence>
<dbReference type="InterPro" id="IPR011920">
    <property type="entry name" value="Lipid_A_LpxL_LpxP"/>
</dbReference>
<dbReference type="PANTHER" id="PTHR30606">
    <property type="entry name" value="LIPID A BIOSYNTHESIS LAUROYL ACYLTRANSFERASE"/>
    <property type="match status" value="1"/>
</dbReference>
<keyword evidence="2 9" id="KW-0997">Cell inner membrane</keyword>
<proteinExistence type="inferred from homology"/>
<evidence type="ECO:0000256" key="6">
    <source>
        <dbReference type="ARBA" id="ARBA00022989"/>
    </source>
</evidence>
<keyword evidence="8 9" id="KW-0012">Acyltransferase</keyword>
<dbReference type="GO" id="GO:0036104">
    <property type="term" value="P:Kdo2-lipid A biosynthetic process"/>
    <property type="evidence" value="ECO:0007669"/>
    <property type="project" value="UniProtKB-UniRule"/>
</dbReference>
<comment type="pathway">
    <text evidence="9">Glycolipid biosynthesis; KDO(2)-lipid A biosynthesis; KDO(2)-lipid A from CMP-3-deoxy-D-manno-octulosonate and lipid IV(A): step 3/4.</text>
</comment>
<dbReference type="PIRSF" id="PIRSF026649">
    <property type="entry name" value="MsbB"/>
    <property type="match status" value="1"/>
</dbReference>
<dbReference type="HAMAP" id="MF_01942">
    <property type="entry name" value="Lipid_A_LpxL_LpxP"/>
    <property type="match status" value="1"/>
</dbReference>
<dbReference type="UniPathway" id="UPA00030"/>
<keyword evidence="6 9" id="KW-1133">Transmembrane helix</keyword>
<comment type="subcellular location">
    <subcellularLocation>
        <location evidence="9">Cell inner membrane</location>
        <topology evidence="9">Single-pass membrane protein</topology>
    </subcellularLocation>
</comment>
<keyword evidence="7 9" id="KW-0472">Membrane</keyword>
<keyword evidence="11" id="KW-1185">Reference proteome</keyword>
<keyword evidence="3 9" id="KW-0808">Transferase</keyword>
<dbReference type="CDD" id="cd07984">
    <property type="entry name" value="LPLAT_LABLAT-like"/>
    <property type="match status" value="1"/>
</dbReference>
<evidence type="ECO:0000256" key="1">
    <source>
        <dbReference type="ARBA" id="ARBA00022475"/>
    </source>
</evidence>